<keyword evidence="16" id="KW-0378">Hydrolase</keyword>
<dbReference type="Pfam" id="PF00005">
    <property type="entry name" value="ABC_tran"/>
    <property type="match status" value="2"/>
</dbReference>
<dbReference type="GO" id="GO:0016887">
    <property type="term" value="F:ATP hydrolysis activity"/>
    <property type="evidence" value="ECO:0007669"/>
    <property type="project" value="InterPro"/>
</dbReference>
<evidence type="ECO:0000256" key="7">
    <source>
        <dbReference type="ARBA" id="ARBA00022840"/>
    </source>
</evidence>
<evidence type="ECO:0000256" key="2">
    <source>
        <dbReference type="ARBA" id="ARBA00009726"/>
    </source>
</evidence>
<dbReference type="InterPro" id="IPR003593">
    <property type="entry name" value="AAA+_ATPase"/>
</dbReference>
<dbReference type="FunFam" id="1.20.1560.10:FF:000055">
    <property type="entry name" value="ABC multidrug transporter (Eurofung)"/>
    <property type="match status" value="1"/>
</dbReference>
<comment type="similarity">
    <text evidence="2">Belongs to the ABC transporter superfamily. ABCC family. Conjugate transporter (TC 3.A.1.208) subfamily.</text>
</comment>
<reference evidence="16" key="1">
    <citation type="submission" date="2023-06" db="EMBL/GenBank/DDBJ databases">
        <title>Genome-scale phylogeny and comparative genomics of the fungal order Sordariales.</title>
        <authorList>
            <consortium name="Lawrence Berkeley National Laboratory"/>
            <person name="Hensen N."/>
            <person name="Bonometti L."/>
            <person name="Westerberg I."/>
            <person name="Brannstrom I.O."/>
            <person name="Guillou S."/>
            <person name="Cros-Aarteil S."/>
            <person name="Calhoun S."/>
            <person name="Haridas S."/>
            <person name="Kuo A."/>
            <person name="Mondo S."/>
            <person name="Pangilinan J."/>
            <person name="Riley R."/>
            <person name="Labutti K."/>
            <person name="Andreopoulos B."/>
            <person name="Lipzen A."/>
            <person name="Chen C."/>
            <person name="Yanf M."/>
            <person name="Daum C."/>
            <person name="Ng V."/>
            <person name="Clum A."/>
            <person name="Steindorff A."/>
            <person name="Ohm R."/>
            <person name="Martin F."/>
            <person name="Silar P."/>
            <person name="Natvig D."/>
            <person name="Lalanne C."/>
            <person name="Gautier V."/>
            <person name="Ament-Velasquez S.L."/>
            <person name="Kruys A."/>
            <person name="Hutchinson M.I."/>
            <person name="Powell A.J."/>
            <person name="Barry K."/>
            <person name="Miller A.N."/>
            <person name="Grigoriev I.V."/>
            <person name="Debuchy R."/>
            <person name="Gladieux P."/>
            <person name="Thoren M.H."/>
            <person name="Johannesson H."/>
        </authorList>
    </citation>
    <scope>NUCLEOTIDE SEQUENCE</scope>
    <source>
        <strain evidence="16">CBS 606.72</strain>
    </source>
</reference>
<keyword evidence="6" id="KW-0547">Nucleotide-binding</keyword>
<dbReference type="SUPFAM" id="SSF90123">
    <property type="entry name" value="ABC transporter transmembrane region"/>
    <property type="match status" value="2"/>
</dbReference>
<dbReference type="PROSITE" id="PS00211">
    <property type="entry name" value="ABC_TRANSPORTER_1"/>
    <property type="match status" value="2"/>
</dbReference>
<dbReference type="Gene3D" id="3.40.50.300">
    <property type="entry name" value="P-loop containing nucleotide triphosphate hydrolases"/>
    <property type="match status" value="2"/>
</dbReference>
<dbReference type="CDD" id="cd18579">
    <property type="entry name" value="ABC_6TM_ABCC_D1"/>
    <property type="match status" value="1"/>
</dbReference>
<evidence type="ECO:0000256" key="5">
    <source>
        <dbReference type="ARBA" id="ARBA00022692"/>
    </source>
</evidence>
<dbReference type="InterPro" id="IPR017871">
    <property type="entry name" value="ABC_transporter-like_CS"/>
</dbReference>
<evidence type="ECO:0000259" key="15">
    <source>
        <dbReference type="PROSITE" id="PS50929"/>
    </source>
</evidence>
<dbReference type="Pfam" id="PF24357">
    <property type="entry name" value="TMD0_ABC"/>
    <property type="match status" value="1"/>
</dbReference>
<sequence length="1447" mass="157553">MNHDHLFGPNLPSTFDFTLTFEHSILTIPPSSIFLLFASTTLYRLHSRPHPLPRSGLLYLSKLTLSLLLTAFNLSLLIQWSLSSLPTHRALAISSATLSLLCSIALLFLTDTTHRTSISPSLLTSGYLFLTTLLDIAQARSLFLRYFHPGNHSEKVLGLTVTFTLALAVKLGLLLLEEIPKVSKENELSKNAGPEVLSGAMNRTLFVWLNSLFVRGYKSLIALGDLESIPGKFASQKLLARLEPRWEGGKGMGKNAFAVTTLRTFAGIILMAVPPRLLQGAFTFTQPLLMRRVILYIEEASGGSGNGEVARSLIGATVLIYVGIAVSQCVHKHLVYQMLTMIRGALVGIIFKKTVGLGEKGLEDAAPVTLMSTDVEGIEYGLAFIHDMWASPVEVGVGIYLLYAEIGLPCFLVIIPIVVSTVLNEKIAGKMGPAKMAWNQGVQERVSATSSMLSQMKGIKMRGLAGFFSQRIQSLRDEEIKLSKTYRVAAILIQFMADAVSHLTPIIVITGAIFWTRGSDRELPVAQAFTAVAIIALVAGPLANLLATRAILQASLGSFTRIQEFLLLSTKSEYRAFVVSRFPKRETPNSKQKEAVELSDVPAESETVIEMRNATFETADGKVLLRDASLSVKEGSLHMIAGLVGSGKSSVLKAIMGELSLAQGSVHVTESSVAYCAQSPWLRNATIRENIVGGAEFGFDADWFARVVQACNLDQDFAEILDWDNNMVGSGGMILSGGQKQRVALARAVYSHRRLVLLDDIFSGLDHKTTGFVFEQLLGTNGLLRQAQTVVLTTNQPHILSQADYVSTVESSTLKTAAKEVVPPKLDEITSDGSSGDGNRPQSSDSKPAGFSPSKADDSVHSDLKRQSGDTSLYKYYFQSVGWKITTLFVVFNIICAGTSRMPQVWLKIWTDHGTDNDTALYYGIYVGFAILGAAMGLALVAFFYFVFIPKSAKHLHFLLLDTVIKAPLYFFTTVDAGVTLNRFSQDLTLIDQRLPMSVLATVFYFLDVLAGSIIIVSGAQYAAAMIPLLFVALFFLQKVYLRTSRQMRFLDIEAKSPLYTHFTETLAGAMTIRAFGWEQAFLDENQRRLDVSQKPFYLMYCLQRWLTVVLDLLVAGMAIVLVSFAVLFTWTSSSSAIGLAFLNIVGFSQSLMALVQFWTQLEMSLGAIARIRSFVADTPSESLPSESHPPPPGWPTAGAITLSNITASYSPSLPPTLNSLSLSIPPGSHVAICGRTGSGKSSTLLTILRLLDLSSGSTTIDSIDISLLPREAVRTAIASLPQDPVTLPGTVRTNLSPHSTSPSDSTPSISDTDLISALTKARIWELISSRGGLDVQMDSLSLSPGQRQLFCLAAAAVRKAKVVLLDEVTGSVDFETDREVRRGLLGGELRECTVLEVVHRIEMVMEYDIVVVMEGGRVAEVGKPEELLGKEGGLFRGLWEGRGKGR</sequence>
<dbReference type="CDD" id="cd18580">
    <property type="entry name" value="ABC_6TM_ABCC_D2"/>
    <property type="match status" value="1"/>
</dbReference>
<dbReference type="FunFam" id="3.40.50.300:FF:002145">
    <property type="entry name" value="ABC transporter (MsbA subfamily)"/>
    <property type="match status" value="1"/>
</dbReference>
<dbReference type="EMBL" id="JAULSU010000002">
    <property type="protein sequence ID" value="KAK0627622.1"/>
    <property type="molecule type" value="Genomic_DNA"/>
</dbReference>
<feature type="transmembrane region" description="Helical" evidence="13">
    <location>
        <begin position="397"/>
        <end position="423"/>
    </location>
</feature>
<dbReference type="SUPFAM" id="SSF52540">
    <property type="entry name" value="P-loop containing nucleoside triphosphate hydrolases"/>
    <property type="match status" value="2"/>
</dbReference>
<keyword evidence="3" id="KW-0813">Transport</keyword>
<proteinExistence type="inferred from homology"/>
<comment type="caution">
    <text evidence="16">The sequence shown here is derived from an EMBL/GenBank/DDBJ whole genome shotgun (WGS) entry which is preliminary data.</text>
</comment>
<feature type="transmembrane region" description="Helical" evidence="13">
    <location>
        <begin position="25"/>
        <end position="45"/>
    </location>
</feature>
<keyword evidence="10" id="KW-0325">Glycoprotein</keyword>
<evidence type="ECO:0000313" key="17">
    <source>
        <dbReference type="Proteomes" id="UP001175000"/>
    </source>
</evidence>
<dbReference type="InterPro" id="IPR056227">
    <property type="entry name" value="TMD0_ABC"/>
</dbReference>
<keyword evidence="7" id="KW-0067">ATP-binding</keyword>
<protein>
    <submittedName>
        <fullName evidence="16">P-loop containing nucleoside triphosphate hydrolase protein</fullName>
    </submittedName>
</protein>
<evidence type="ECO:0000256" key="9">
    <source>
        <dbReference type="ARBA" id="ARBA00023136"/>
    </source>
</evidence>
<feature type="domain" description="ABC transmembrane type-1" evidence="15">
    <location>
        <begin position="905"/>
        <end position="1164"/>
    </location>
</feature>
<keyword evidence="17" id="KW-1185">Reference proteome</keyword>
<feature type="transmembrane region" description="Helical" evidence="13">
    <location>
        <begin position="1022"/>
        <end position="1042"/>
    </location>
</feature>
<keyword evidence="8 13" id="KW-1133">Transmembrane helix</keyword>
<dbReference type="InterPro" id="IPR027417">
    <property type="entry name" value="P-loop_NTPase"/>
</dbReference>
<feature type="domain" description="ABC transporter" evidence="14">
    <location>
        <begin position="609"/>
        <end position="836"/>
    </location>
</feature>
<evidence type="ECO:0000256" key="11">
    <source>
        <dbReference type="ARBA" id="ARBA00059074"/>
    </source>
</evidence>
<dbReference type="InterPro" id="IPR003439">
    <property type="entry name" value="ABC_transporter-like_ATP-bd"/>
</dbReference>
<dbReference type="PROSITE" id="PS50893">
    <property type="entry name" value="ABC_TRANSPORTER_2"/>
    <property type="match status" value="2"/>
</dbReference>
<feature type="transmembrane region" description="Helical" evidence="13">
    <location>
        <begin position="1137"/>
        <end position="1156"/>
    </location>
</feature>
<dbReference type="PANTHER" id="PTHR24223">
    <property type="entry name" value="ATP-BINDING CASSETTE SUB-FAMILY C"/>
    <property type="match status" value="1"/>
</dbReference>
<evidence type="ECO:0000259" key="14">
    <source>
        <dbReference type="PROSITE" id="PS50893"/>
    </source>
</evidence>
<feature type="transmembrane region" description="Helical" evidence="13">
    <location>
        <begin position="881"/>
        <end position="900"/>
    </location>
</feature>
<feature type="transmembrane region" description="Helical" evidence="13">
    <location>
        <begin position="488"/>
        <end position="516"/>
    </location>
</feature>
<evidence type="ECO:0000256" key="8">
    <source>
        <dbReference type="ARBA" id="ARBA00022989"/>
    </source>
</evidence>
<feature type="transmembrane region" description="Helical" evidence="13">
    <location>
        <begin position="920"/>
        <end position="948"/>
    </location>
</feature>
<evidence type="ECO:0000256" key="1">
    <source>
        <dbReference type="ARBA" id="ARBA00004651"/>
    </source>
</evidence>
<feature type="transmembrane region" description="Helical" evidence="13">
    <location>
        <begin position="156"/>
        <end position="176"/>
    </location>
</feature>
<evidence type="ECO:0000256" key="12">
    <source>
        <dbReference type="SAM" id="MobiDB-lite"/>
    </source>
</evidence>
<keyword evidence="4" id="KW-1003">Cell membrane</keyword>
<evidence type="ECO:0000256" key="10">
    <source>
        <dbReference type="ARBA" id="ARBA00023180"/>
    </source>
</evidence>
<evidence type="ECO:0000256" key="3">
    <source>
        <dbReference type="ARBA" id="ARBA00022448"/>
    </source>
</evidence>
<organism evidence="16 17">
    <name type="scientific">Immersiella caudata</name>
    <dbReference type="NCBI Taxonomy" id="314043"/>
    <lineage>
        <taxon>Eukaryota</taxon>
        <taxon>Fungi</taxon>
        <taxon>Dikarya</taxon>
        <taxon>Ascomycota</taxon>
        <taxon>Pezizomycotina</taxon>
        <taxon>Sordariomycetes</taxon>
        <taxon>Sordariomycetidae</taxon>
        <taxon>Sordariales</taxon>
        <taxon>Lasiosphaeriaceae</taxon>
        <taxon>Immersiella</taxon>
    </lineage>
</organism>
<evidence type="ECO:0000256" key="4">
    <source>
        <dbReference type="ARBA" id="ARBA00022475"/>
    </source>
</evidence>
<comment type="function">
    <text evidence="11">ABC-type transporter; part of the gene cluster that mediates the biosynthesis of the phomopsins, a group of hexapeptide mycotoxins which infects lupins and causes lupinosis disease in livestock.</text>
</comment>
<dbReference type="PANTHER" id="PTHR24223:SF399">
    <property type="entry name" value="ABC TRANSPORTER ATNG"/>
    <property type="match status" value="1"/>
</dbReference>
<dbReference type="GO" id="GO:0005524">
    <property type="term" value="F:ATP binding"/>
    <property type="evidence" value="ECO:0007669"/>
    <property type="project" value="UniProtKB-KW"/>
</dbReference>
<dbReference type="CDD" id="cd03250">
    <property type="entry name" value="ABCC_MRP_domain1"/>
    <property type="match status" value="1"/>
</dbReference>
<accession>A0AA40C735</accession>
<dbReference type="SMART" id="SM00382">
    <property type="entry name" value="AAA"/>
    <property type="match status" value="2"/>
</dbReference>
<dbReference type="InterPro" id="IPR044746">
    <property type="entry name" value="ABCC_6TM_D1"/>
</dbReference>
<dbReference type="InterPro" id="IPR050173">
    <property type="entry name" value="ABC_transporter_C-like"/>
</dbReference>
<feature type="compositionally biased region" description="Low complexity" evidence="12">
    <location>
        <begin position="1296"/>
        <end position="1310"/>
    </location>
</feature>
<feature type="region of interest" description="Disordered" evidence="12">
    <location>
        <begin position="1289"/>
        <end position="1310"/>
    </location>
</feature>
<evidence type="ECO:0000256" key="13">
    <source>
        <dbReference type="SAM" id="Phobius"/>
    </source>
</evidence>
<dbReference type="InterPro" id="IPR011527">
    <property type="entry name" value="ABC1_TM_dom"/>
</dbReference>
<feature type="domain" description="ABC transporter" evidence="14">
    <location>
        <begin position="1201"/>
        <end position="1441"/>
    </location>
</feature>
<feature type="transmembrane region" description="Helical" evidence="13">
    <location>
        <begin position="995"/>
        <end position="1016"/>
    </location>
</feature>
<name>A0AA40C735_9PEZI</name>
<feature type="region of interest" description="Disordered" evidence="12">
    <location>
        <begin position="825"/>
        <end position="865"/>
    </location>
</feature>
<dbReference type="FunFam" id="1.20.1560.10:FF:000066">
    <property type="entry name" value="ABC multidrug transporter (Eurofung)"/>
    <property type="match status" value="1"/>
</dbReference>
<dbReference type="InterPro" id="IPR044726">
    <property type="entry name" value="ABCC_6TM_D2"/>
</dbReference>
<feature type="domain" description="ABC transmembrane type-1" evidence="15">
    <location>
        <begin position="277"/>
        <end position="554"/>
    </location>
</feature>
<feature type="transmembrane region" description="Helical" evidence="13">
    <location>
        <begin position="528"/>
        <end position="552"/>
    </location>
</feature>
<feature type="compositionally biased region" description="Basic and acidic residues" evidence="12">
    <location>
        <begin position="855"/>
        <end position="865"/>
    </location>
</feature>
<dbReference type="Gene3D" id="1.20.1560.10">
    <property type="entry name" value="ABC transporter type 1, transmembrane domain"/>
    <property type="match status" value="2"/>
</dbReference>
<feature type="transmembrane region" description="Helical" evidence="13">
    <location>
        <begin position="57"/>
        <end position="78"/>
    </location>
</feature>
<dbReference type="GO" id="GO:0005886">
    <property type="term" value="C:plasma membrane"/>
    <property type="evidence" value="ECO:0007669"/>
    <property type="project" value="UniProtKB-SubCell"/>
</dbReference>
<keyword evidence="5 13" id="KW-0812">Transmembrane</keyword>
<gene>
    <name evidence="16" type="ORF">B0T14DRAFT_474514</name>
</gene>
<comment type="subcellular location">
    <subcellularLocation>
        <location evidence="1">Cell membrane</location>
        <topology evidence="1">Multi-pass membrane protein</topology>
    </subcellularLocation>
</comment>
<dbReference type="Pfam" id="PF00664">
    <property type="entry name" value="ABC_membrane"/>
    <property type="match status" value="2"/>
</dbReference>
<dbReference type="InterPro" id="IPR036640">
    <property type="entry name" value="ABC1_TM_sf"/>
</dbReference>
<evidence type="ECO:0000313" key="16">
    <source>
        <dbReference type="EMBL" id="KAK0627622.1"/>
    </source>
</evidence>
<dbReference type="PROSITE" id="PS50929">
    <property type="entry name" value="ABC_TM1F"/>
    <property type="match status" value="2"/>
</dbReference>
<dbReference type="Proteomes" id="UP001175000">
    <property type="component" value="Unassembled WGS sequence"/>
</dbReference>
<feature type="transmembrane region" description="Helical" evidence="13">
    <location>
        <begin position="122"/>
        <end position="144"/>
    </location>
</feature>
<evidence type="ECO:0000256" key="6">
    <source>
        <dbReference type="ARBA" id="ARBA00022741"/>
    </source>
</evidence>
<dbReference type="GO" id="GO:0140359">
    <property type="term" value="F:ABC-type transporter activity"/>
    <property type="evidence" value="ECO:0007669"/>
    <property type="project" value="InterPro"/>
</dbReference>
<keyword evidence="9 13" id="KW-0472">Membrane</keyword>
<feature type="transmembrane region" description="Helical" evidence="13">
    <location>
        <begin position="90"/>
        <end position="110"/>
    </location>
</feature>
<feature type="transmembrane region" description="Helical" evidence="13">
    <location>
        <begin position="1106"/>
        <end position="1131"/>
    </location>
</feature>
<feature type="transmembrane region" description="Helical" evidence="13">
    <location>
        <begin position="309"/>
        <end position="327"/>
    </location>
</feature>